<keyword evidence="6" id="KW-0902">Two-component regulatory system</keyword>
<evidence type="ECO:0000259" key="11">
    <source>
        <dbReference type="PROSITE" id="PS50113"/>
    </source>
</evidence>
<dbReference type="Proteomes" id="UP001596432">
    <property type="component" value="Unassembled WGS sequence"/>
</dbReference>
<dbReference type="Gene3D" id="3.30.450.20">
    <property type="entry name" value="PAS domain"/>
    <property type="match status" value="2"/>
</dbReference>
<dbReference type="SUPFAM" id="SSF55785">
    <property type="entry name" value="PYP-like sensor domain (PAS domain)"/>
    <property type="match status" value="2"/>
</dbReference>
<dbReference type="InterPro" id="IPR004358">
    <property type="entry name" value="Sig_transdc_His_kin-like_C"/>
</dbReference>
<dbReference type="SMART" id="SM00388">
    <property type="entry name" value="HisKA"/>
    <property type="match status" value="1"/>
</dbReference>
<dbReference type="InterPro" id="IPR003594">
    <property type="entry name" value="HATPase_dom"/>
</dbReference>
<evidence type="ECO:0000256" key="1">
    <source>
        <dbReference type="ARBA" id="ARBA00000085"/>
    </source>
</evidence>
<keyword evidence="4" id="KW-0808">Transferase</keyword>
<dbReference type="InterPro" id="IPR035965">
    <property type="entry name" value="PAS-like_dom_sf"/>
</dbReference>
<evidence type="ECO:0000313" key="13">
    <source>
        <dbReference type="Proteomes" id="UP001596432"/>
    </source>
</evidence>
<evidence type="ECO:0000256" key="7">
    <source>
        <dbReference type="SAM" id="Coils"/>
    </source>
</evidence>
<dbReference type="InterPro" id="IPR036097">
    <property type="entry name" value="HisK_dim/P_sf"/>
</dbReference>
<sequence>MDRGPESTDIDNQAFFETLAGAVDAGIAACGGDGRIVFANEAVETMLGVAEGSLLGLGLGETALVDADDGGAWVAALDGPSTVERTIERDPDGVPVLDEGLSDGAGSPVSAPSADGRLSVALEDAREVAIEVTAKPVAVGGQRHAVLTVRDVTERALLQRESNILDAIFESIPVYLYVKDEEGRHVRVSDYNPEAHEYLGKTDLDIWGEEGRESYEDDMRVIEEGEEIIDKVRANPEWNHFFTTSKVPWRDGNGEIRGLIGLTHDMSEWKRQERQLERQNERLRTVASVISHDIRNPLQVASGHLELAKQGTGSDHVESAADAIDRMAVLLEDLLELVRHGQWVEDPEPVSLNAVAKGCWDTATGEAGTLRFHEDPDLEADRDRLRQLLENLFRNAVVHAGDDVTVRVGPLSDWSGFYVEDDGPGIPDDDRETVFESGYTTSEDGTGFGLSIVQVIAEAHGWRVSLADPADRDGPGPDPLGGARFEFRGVKFV</sequence>
<feature type="domain" description="PAC" evidence="11">
    <location>
        <begin position="215"/>
        <end position="278"/>
    </location>
</feature>
<organism evidence="12 13">
    <name type="scientific">Halosimplex aquaticum</name>
    <dbReference type="NCBI Taxonomy" id="3026162"/>
    <lineage>
        <taxon>Archaea</taxon>
        <taxon>Methanobacteriati</taxon>
        <taxon>Methanobacteriota</taxon>
        <taxon>Stenosarchaea group</taxon>
        <taxon>Halobacteria</taxon>
        <taxon>Halobacteriales</taxon>
        <taxon>Haloarculaceae</taxon>
        <taxon>Halosimplex</taxon>
    </lineage>
</organism>
<dbReference type="InterPro" id="IPR013656">
    <property type="entry name" value="PAS_4"/>
</dbReference>
<dbReference type="Pfam" id="PF02518">
    <property type="entry name" value="HATPase_c"/>
    <property type="match status" value="1"/>
</dbReference>
<dbReference type="PROSITE" id="PS50109">
    <property type="entry name" value="HIS_KIN"/>
    <property type="match status" value="1"/>
</dbReference>
<evidence type="ECO:0000259" key="10">
    <source>
        <dbReference type="PROSITE" id="PS50112"/>
    </source>
</evidence>
<dbReference type="SUPFAM" id="SSF55874">
    <property type="entry name" value="ATPase domain of HSP90 chaperone/DNA topoisomerase II/histidine kinase"/>
    <property type="match status" value="1"/>
</dbReference>
<dbReference type="CDD" id="cd00082">
    <property type="entry name" value="HisKA"/>
    <property type="match status" value="1"/>
</dbReference>
<dbReference type="RefSeq" id="WP_274321952.1">
    <property type="nucleotide sequence ID" value="NZ_CP118158.1"/>
</dbReference>
<keyword evidence="13" id="KW-1185">Reference proteome</keyword>
<dbReference type="AlphaFoldDB" id="A0ABD5Y1T2"/>
<accession>A0ABD5Y1T2</accession>
<gene>
    <name evidence="12" type="ORF">ACFQMA_13665</name>
</gene>
<dbReference type="PROSITE" id="PS50113">
    <property type="entry name" value="PAC"/>
    <property type="match status" value="1"/>
</dbReference>
<feature type="domain" description="PAS" evidence="10">
    <location>
        <begin position="161"/>
        <end position="209"/>
    </location>
</feature>
<dbReference type="InterPro" id="IPR003661">
    <property type="entry name" value="HisK_dim/P_dom"/>
</dbReference>
<dbReference type="PRINTS" id="PR00344">
    <property type="entry name" value="BCTRLSENSOR"/>
</dbReference>
<keyword evidence="7" id="KW-0175">Coiled coil</keyword>
<dbReference type="InterPro" id="IPR005467">
    <property type="entry name" value="His_kinase_dom"/>
</dbReference>
<dbReference type="CDD" id="cd00075">
    <property type="entry name" value="HATPase"/>
    <property type="match status" value="1"/>
</dbReference>
<feature type="domain" description="Histidine kinase" evidence="9">
    <location>
        <begin position="289"/>
        <end position="474"/>
    </location>
</feature>
<dbReference type="Gene3D" id="1.10.287.130">
    <property type="match status" value="1"/>
</dbReference>
<dbReference type="Pfam" id="PF08448">
    <property type="entry name" value="PAS_4"/>
    <property type="match status" value="1"/>
</dbReference>
<evidence type="ECO:0000256" key="5">
    <source>
        <dbReference type="ARBA" id="ARBA00022777"/>
    </source>
</evidence>
<dbReference type="PROSITE" id="PS50112">
    <property type="entry name" value="PAS"/>
    <property type="match status" value="2"/>
</dbReference>
<dbReference type="SMART" id="SM00387">
    <property type="entry name" value="HATPase_c"/>
    <property type="match status" value="1"/>
</dbReference>
<dbReference type="InterPro" id="IPR000014">
    <property type="entry name" value="PAS"/>
</dbReference>
<evidence type="ECO:0000256" key="8">
    <source>
        <dbReference type="SAM" id="MobiDB-lite"/>
    </source>
</evidence>
<evidence type="ECO:0000313" key="12">
    <source>
        <dbReference type="EMBL" id="MFC7140866.1"/>
    </source>
</evidence>
<dbReference type="InterPro" id="IPR000700">
    <property type="entry name" value="PAS-assoc_C"/>
</dbReference>
<reference evidence="12 13" key="1">
    <citation type="journal article" date="2019" name="Int. J. Syst. Evol. Microbiol.">
        <title>The Global Catalogue of Microorganisms (GCM) 10K type strain sequencing project: providing services to taxonomists for standard genome sequencing and annotation.</title>
        <authorList>
            <consortium name="The Broad Institute Genomics Platform"/>
            <consortium name="The Broad Institute Genome Sequencing Center for Infectious Disease"/>
            <person name="Wu L."/>
            <person name="Ma J."/>
        </authorList>
    </citation>
    <scope>NUCLEOTIDE SEQUENCE [LARGE SCALE GENOMIC DNA]</scope>
    <source>
        <strain evidence="12 13">XZYJT29</strain>
    </source>
</reference>
<dbReference type="Pfam" id="PF00512">
    <property type="entry name" value="HisKA"/>
    <property type="match status" value="1"/>
</dbReference>
<feature type="region of interest" description="Disordered" evidence="8">
    <location>
        <begin position="89"/>
        <end position="113"/>
    </location>
</feature>
<dbReference type="GO" id="GO:0004673">
    <property type="term" value="F:protein histidine kinase activity"/>
    <property type="evidence" value="ECO:0007669"/>
    <property type="project" value="UniProtKB-EC"/>
</dbReference>
<dbReference type="EC" id="2.7.13.3" evidence="2"/>
<dbReference type="EMBL" id="JBHTAS010000001">
    <property type="protein sequence ID" value="MFC7140866.1"/>
    <property type="molecule type" value="Genomic_DNA"/>
</dbReference>
<comment type="caution">
    <text evidence="12">The sequence shown here is derived from an EMBL/GenBank/DDBJ whole genome shotgun (WGS) entry which is preliminary data.</text>
</comment>
<dbReference type="GeneID" id="78821172"/>
<protein>
    <recommendedName>
        <fullName evidence="2">histidine kinase</fullName>
        <ecNumber evidence="2">2.7.13.3</ecNumber>
    </recommendedName>
</protein>
<evidence type="ECO:0000259" key="9">
    <source>
        <dbReference type="PROSITE" id="PS50109"/>
    </source>
</evidence>
<comment type="catalytic activity">
    <reaction evidence="1">
        <text>ATP + protein L-histidine = ADP + protein N-phospho-L-histidine.</text>
        <dbReference type="EC" id="2.7.13.3"/>
    </reaction>
</comment>
<keyword evidence="5 12" id="KW-0418">Kinase</keyword>
<evidence type="ECO:0000256" key="2">
    <source>
        <dbReference type="ARBA" id="ARBA00012438"/>
    </source>
</evidence>
<dbReference type="Gene3D" id="3.30.565.10">
    <property type="entry name" value="Histidine kinase-like ATPase, C-terminal domain"/>
    <property type="match status" value="1"/>
</dbReference>
<dbReference type="Pfam" id="PF13188">
    <property type="entry name" value="PAS_8"/>
    <property type="match status" value="1"/>
</dbReference>
<evidence type="ECO:0000256" key="6">
    <source>
        <dbReference type="ARBA" id="ARBA00023012"/>
    </source>
</evidence>
<dbReference type="InterPro" id="IPR036890">
    <property type="entry name" value="HATPase_C_sf"/>
</dbReference>
<feature type="domain" description="PAS" evidence="10">
    <location>
        <begin position="12"/>
        <end position="56"/>
    </location>
</feature>
<evidence type="ECO:0000256" key="3">
    <source>
        <dbReference type="ARBA" id="ARBA00022553"/>
    </source>
</evidence>
<proteinExistence type="predicted"/>
<dbReference type="PANTHER" id="PTHR43711:SF1">
    <property type="entry name" value="HISTIDINE KINASE 1"/>
    <property type="match status" value="1"/>
</dbReference>
<dbReference type="SUPFAM" id="SSF47384">
    <property type="entry name" value="Homodimeric domain of signal transducing histidine kinase"/>
    <property type="match status" value="1"/>
</dbReference>
<dbReference type="PANTHER" id="PTHR43711">
    <property type="entry name" value="TWO-COMPONENT HISTIDINE KINASE"/>
    <property type="match status" value="1"/>
</dbReference>
<dbReference type="InterPro" id="IPR050736">
    <property type="entry name" value="Sensor_HK_Regulatory"/>
</dbReference>
<dbReference type="GO" id="GO:0000160">
    <property type="term" value="P:phosphorelay signal transduction system"/>
    <property type="evidence" value="ECO:0007669"/>
    <property type="project" value="UniProtKB-KW"/>
</dbReference>
<keyword evidence="3" id="KW-0597">Phosphoprotein</keyword>
<evidence type="ECO:0000256" key="4">
    <source>
        <dbReference type="ARBA" id="ARBA00022679"/>
    </source>
</evidence>
<name>A0ABD5Y1T2_9EURY</name>
<feature type="coiled-coil region" evidence="7">
    <location>
        <begin position="259"/>
        <end position="286"/>
    </location>
</feature>